<dbReference type="InterPro" id="IPR057984">
    <property type="entry name" value="PATROL1_C"/>
</dbReference>
<sequence>MDAASMLEVYRRDRRRLLRFLLSAAGGGGRALDLSRVDLDAVSADYALECVATGTQFNASEATRRYFDERRYPIMIGSPSGNSYFLLSRPQPFDSPPKEAAPSIGPQAPAQESSSSSAAQPRDFFRDAINTSGIGYGMRDDNLTDISSQQAKKVDILSLDLPRLNTELSDDDIRETAYEVLLASLFVSGKVHFSEEKREKKHKFLKRRRTKTEGSNPLPQVENGYAHILDLIRVQMEISESMDALTKRALRHINLRMMKGQIDVPRISLQLLSFVGKLDFPTERLRVQWQKRQANVLEELLLFSGSLEYDMSETLRIVLSKLKQTEDWTVSVPEGRVEVLTIIERYNAKLCALTKKFDLKDETYHWTQNYHFNFRLYEKLLCSVFDILEDGQLVEEADEILEAVRLTWPILGITEKLHNMFYAWALFQKFTQTGEIHLLKHASLQIQKLLLHHDIEEIELYTNSFICSVDACGSDRAVRLVDSTLLKIKIWCRKQLENYHVHFSKRNYSIFEATLNLALLLVKTLTEDGCEEVTLIESPVECTPESKLVHLLVVKSIHAAYTQALISSDGRSETEFKHPLTILANELKLVADKECTEFSPILYKYYPEAQRVALIFLHMLYGKQLELFLERMDHLEISKEILAASNNFELFIAQKLYSMYGEAGSSFSNYLKPYMIGRFSSPLILQWLHGQHENVLEWTKRAIGIEDWAPLSVHEKQATSMVEVFRIVEESVDQFFNASLPLDIVHLRSLLIGITSSLQVYLLHMENQQVSGSTLRPRAPVLTRYTESVNPFAKRKLIEPTVPEEKVATKLNALTVPKLCVKLNTLQFIRDQLDALEEGIKQSWISVLSAARLLDYLSCMASGRAVSENLSSSDESVDELFTIFDDVRMTAVNITDTILNFIGTRAVFWDMRDSLLFSLYRESVEGARMHIFIPTIDQVLDQVCDLIVDVLRDQVVLRIFQACMEGLIWVLLDGGPSRAFLETDVVLMQQDLAMLKDLFIAEGQGLPLDIVEREAKQAQQILDLYMLKADTIIEMLINASDQMPHHHEVTSARRRHVHDAHTLLRVLCHKKDKIASTFLRIQYHLPRSSDYDDVPAKDVSSKVPMFSDMLKRGTSFNWSETGQQSFRIMKKKLQEATWQ</sequence>
<dbReference type="EMBL" id="JACEFO010002674">
    <property type="protein sequence ID" value="KAF8651849.1"/>
    <property type="molecule type" value="Genomic_DNA"/>
</dbReference>
<dbReference type="OrthoDB" id="2015333at2759"/>
<dbReference type="Proteomes" id="UP000636709">
    <property type="component" value="Unassembled WGS sequence"/>
</dbReference>
<evidence type="ECO:0000259" key="2">
    <source>
        <dbReference type="PROSITE" id="PS51258"/>
    </source>
</evidence>
<dbReference type="Pfam" id="PF25761">
    <property type="entry name" value="TPR_PATROL1"/>
    <property type="match status" value="1"/>
</dbReference>
<protein>
    <recommendedName>
        <fullName evidence="6">MHD1 domain-containing protein</fullName>
    </recommendedName>
</protein>
<feature type="region of interest" description="Disordered" evidence="1">
    <location>
        <begin position="199"/>
        <end position="219"/>
    </location>
</feature>
<reference evidence="4" key="1">
    <citation type="submission" date="2020-07" db="EMBL/GenBank/DDBJ databases">
        <title>Genome sequence and genetic diversity analysis of an under-domesticated orphan crop, white fonio (Digitaria exilis).</title>
        <authorList>
            <person name="Bennetzen J.L."/>
            <person name="Chen S."/>
            <person name="Ma X."/>
            <person name="Wang X."/>
            <person name="Yssel A.E.J."/>
            <person name="Chaluvadi S.R."/>
            <person name="Johnson M."/>
            <person name="Gangashetty P."/>
            <person name="Hamidou F."/>
            <person name="Sanogo M.D."/>
            <person name="Zwaenepoel A."/>
            <person name="Wallace J."/>
            <person name="Van De Peer Y."/>
            <person name="Van Deynze A."/>
        </authorList>
    </citation>
    <scope>NUCLEOTIDE SEQUENCE</scope>
    <source>
        <tissue evidence="4">Leaves</tissue>
    </source>
</reference>
<evidence type="ECO:0008006" key="6">
    <source>
        <dbReference type="Google" id="ProtNLM"/>
    </source>
</evidence>
<evidence type="ECO:0000259" key="3">
    <source>
        <dbReference type="PROSITE" id="PS51259"/>
    </source>
</evidence>
<name>A0A835A995_9POAL</name>
<evidence type="ECO:0000313" key="4">
    <source>
        <dbReference type="EMBL" id="KAF8651849.1"/>
    </source>
</evidence>
<dbReference type="InterPro" id="IPR008528">
    <property type="entry name" value="unc-13_homologue"/>
</dbReference>
<accession>A0A835A995</accession>
<feature type="compositionally biased region" description="Basic residues" evidence="1">
    <location>
        <begin position="199"/>
        <end position="210"/>
    </location>
</feature>
<evidence type="ECO:0000256" key="1">
    <source>
        <dbReference type="SAM" id="MobiDB-lite"/>
    </source>
</evidence>
<dbReference type="PANTHER" id="PTHR31280:SF3">
    <property type="entry name" value="DNA TOPOISOMERASE 4 SUBUNIT B (DUF810)"/>
    <property type="match status" value="1"/>
</dbReference>
<dbReference type="PROSITE" id="PS51259">
    <property type="entry name" value="MHD2"/>
    <property type="match status" value="1"/>
</dbReference>
<feature type="compositionally biased region" description="Low complexity" evidence="1">
    <location>
        <begin position="106"/>
        <end position="121"/>
    </location>
</feature>
<dbReference type="PANTHER" id="PTHR31280">
    <property type="entry name" value="PROTEIN UNC-13 HOMOLOG"/>
    <property type="match status" value="1"/>
</dbReference>
<keyword evidence="5" id="KW-1185">Reference proteome</keyword>
<dbReference type="AlphaFoldDB" id="A0A835A995"/>
<dbReference type="Gene3D" id="1.10.357.50">
    <property type="match status" value="1"/>
</dbReference>
<dbReference type="PROSITE" id="PS51258">
    <property type="entry name" value="MHD1"/>
    <property type="match status" value="1"/>
</dbReference>
<comment type="caution">
    <text evidence="4">The sequence shown here is derived from an EMBL/GenBank/DDBJ whole genome shotgun (WGS) entry which is preliminary data.</text>
</comment>
<organism evidence="4 5">
    <name type="scientific">Digitaria exilis</name>
    <dbReference type="NCBI Taxonomy" id="1010633"/>
    <lineage>
        <taxon>Eukaryota</taxon>
        <taxon>Viridiplantae</taxon>
        <taxon>Streptophyta</taxon>
        <taxon>Embryophyta</taxon>
        <taxon>Tracheophyta</taxon>
        <taxon>Spermatophyta</taxon>
        <taxon>Magnoliopsida</taxon>
        <taxon>Liliopsida</taxon>
        <taxon>Poales</taxon>
        <taxon>Poaceae</taxon>
        <taxon>PACMAD clade</taxon>
        <taxon>Panicoideae</taxon>
        <taxon>Panicodae</taxon>
        <taxon>Paniceae</taxon>
        <taxon>Anthephorinae</taxon>
        <taxon>Digitaria</taxon>
    </lineage>
</organism>
<dbReference type="InterPro" id="IPR014772">
    <property type="entry name" value="Munc13_dom-2"/>
</dbReference>
<gene>
    <name evidence="4" type="ORF">HU200_063135</name>
</gene>
<feature type="domain" description="MHD1" evidence="2">
    <location>
        <begin position="639"/>
        <end position="769"/>
    </location>
</feature>
<evidence type="ECO:0000313" key="5">
    <source>
        <dbReference type="Proteomes" id="UP000636709"/>
    </source>
</evidence>
<proteinExistence type="predicted"/>
<feature type="domain" description="MHD2" evidence="3">
    <location>
        <begin position="926"/>
        <end position="1036"/>
    </location>
</feature>
<dbReference type="InterPro" id="IPR014770">
    <property type="entry name" value="Munc13_1"/>
</dbReference>
<feature type="region of interest" description="Disordered" evidence="1">
    <location>
        <begin position="87"/>
        <end position="122"/>
    </location>
</feature>